<reference evidence="15" key="2">
    <citation type="submission" date="2020-09" db="EMBL/GenBank/DDBJ databases">
        <authorList>
            <person name="Sun Q."/>
            <person name="Sedlacek I."/>
        </authorList>
    </citation>
    <scope>NUCLEOTIDE SEQUENCE</scope>
    <source>
        <strain evidence="15">CCM 7897</strain>
    </source>
</reference>
<evidence type="ECO:0000256" key="8">
    <source>
        <dbReference type="ARBA" id="ARBA00023077"/>
    </source>
</evidence>
<keyword evidence="3 11" id="KW-1134">Transmembrane beta strand</keyword>
<evidence type="ECO:0000256" key="4">
    <source>
        <dbReference type="ARBA" id="ARBA00022496"/>
    </source>
</evidence>
<dbReference type="Proteomes" id="UP000606044">
    <property type="component" value="Unassembled WGS sequence"/>
</dbReference>
<gene>
    <name evidence="15" type="ORF">GCM10007301_32200</name>
</gene>
<dbReference type="InterPro" id="IPR036942">
    <property type="entry name" value="Beta-barrel_TonB_sf"/>
</dbReference>
<evidence type="ECO:0000256" key="9">
    <source>
        <dbReference type="ARBA" id="ARBA00023136"/>
    </source>
</evidence>
<feature type="domain" description="TonB-dependent receptor plug" evidence="14">
    <location>
        <begin position="38"/>
        <end position="141"/>
    </location>
</feature>
<evidence type="ECO:0000256" key="10">
    <source>
        <dbReference type="ARBA" id="ARBA00023237"/>
    </source>
</evidence>
<dbReference type="SUPFAM" id="SSF56935">
    <property type="entry name" value="Porins"/>
    <property type="match status" value="1"/>
</dbReference>
<evidence type="ECO:0000313" key="16">
    <source>
        <dbReference type="Proteomes" id="UP000606044"/>
    </source>
</evidence>
<dbReference type="InterPro" id="IPR012910">
    <property type="entry name" value="Plug_dom"/>
</dbReference>
<comment type="subcellular location">
    <subcellularLocation>
        <location evidence="1 11">Cell outer membrane</location>
        <topology evidence="1 11">Multi-pass membrane protein</topology>
    </subcellularLocation>
</comment>
<dbReference type="PROSITE" id="PS52016">
    <property type="entry name" value="TONB_DEPENDENT_REC_3"/>
    <property type="match status" value="1"/>
</dbReference>
<evidence type="ECO:0000256" key="3">
    <source>
        <dbReference type="ARBA" id="ARBA00022452"/>
    </source>
</evidence>
<evidence type="ECO:0000256" key="11">
    <source>
        <dbReference type="PROSITE-ProRule" id="PRU01360"/>
    </source>
</evidence>
<evidence type="ECO:0000256" key="12">
    <source>
        <dbReference type="RuleBase" id="RU003357"/>
    </source>
</evidence>
<protein>
    <submittedName>
        <fullName evidence="15">TonB-dependent receptor</fullName>
    </submittedName>
</protein>
<dbReference type="RefSeq" id="WP_188580338.1">
    <property type="nucleotide sequence ID" value="NZ_BMCT01000004.1"/>
</dbReference>
<dbReference type="CDD" id="cd01347">
    <property type="entry name" value="ligand_gated_channel"/>
    <property type="match status" value="1"/>
</dbReference>
<comment type="caution">
    <text evidence="15">The sequence shown here is derived from an EMBL/GenBank/DDBJ whole genome shotgun (WGS) entry which is preliminary data.</text>
</comment>
<keyword evidence="7" id="KW-0406">Ion transport</keyword>
<keyword evidence="2 11" id="KW-0813">Transport</keyword>
<keyword evidence="4" id="KW-0410">Iron transport</keyword>
<proteinExistence type="inferred from homology"/>
<dbReference type="InterPro" id="IPR000531">
    <property type="entry name" value="Beta-barrel_TonB"/>
</dbReference>
<evidence type="ECO:0000256" key="7">
    <source>
        <dbReference type="ARBA" id="ARBA00023065"/>
    </source>
</evidence>
<evidence type="ECO:0000256" key="2">
    <source>
        <dbReference type="ARBA" id="ARBA00022448"/>
    </source>
</evidence>
<comment type="similarity">
    <text evidence="11 12">Belongs to the TonB-dependent receptor family.</text>
</comment>
<keyword evidence="8 12" id="KW-0798">TonB box</keyword>
<name>A0A917C3E0_9HYPH</name>
<evidence type="ECO:0000259" key="13">
    <source>
        <dbReference type="Pfam" id="PF00593"/>
    </source>
</evidence>
<reference evidence="15" key="1">
    <citation type="journal article" date="2014" name="Int. J. Syst. Evol. Microbiol.">
        <title>Complete genome sequence of Corynebacterium casei LMG S-19264T (=DSM 44701T), isolated from a smear-ripened cheese.</title>
        <authorList>
            <consortium name="US DOE Joint Genome Institute (JGI-PGF)"/>
            <person name="Walter F."/>
            <person name="Albersmeier A."/>
            <person name="Kalinowski J."/>
            <person name="Ruckert C."/>
        </authorList>
    </citation>
    <scope>NUCLEOTIDE SEQUENCE</scope>
    <source>
        <strain evidence="15">CCM 7897</strain>
    </source>
</reference>
<dbReference type="PANTHER" id="PTHR32552">
    <property type="entry name" value="FERRICHROME IRON RECEPTOR-RELATED"/>
    <property type="match status" value="1"/>
</dbReference>
<dbReference type="GO" id="GO:0009279">
    <property type="term" value="C:cell outer membrane"/>
    <property type="evidence" value="ECO:0007669"/>
    <property type="project" value="UniProtKB-SubCell"/>
</dbReference>
<keyword evidence="5 11" id="KW-0812">Transmembrane</keyword>
<evidence type="ECO:0000256" key="6">
    <source>
        <dbReference type="ARBA" id="ARBA00023004"/>
    </source>
</evidence>
<evidence type="ECO:0000256" key="5">
    <source>
        <dbReference type="ARBA" id="ARBA00022692"/>
    </source>
</evidence>
<feature type="domain" description="TonB-dependent receptor-like beta-barrel" evidence="13">
    <location>
        <begin position="224"/>
        <end position="638"/>
    </location>
</feature>
<keyword evidence="6" id="KW-0408">Iron</keyword>
<organism evidence="15 16">
    <name type="scientific">Azorhizobium oxalatiphilum</name>
    <dbReference type="NCBI Taxonomy" id="980631"/>
    <lineage>
        <taxon>Bacteria</taxon>
        <taxon>Pseudomonadati</taxon>
        <taxon>Pseudomonadota</taxon>
        <taxon>Alphaproteobacteria</taxon>
        <taxon>Hyphomicrobiales</taxon>
        <taxon>Xanthobacteraceae</taxon>
        <taxon>Azorhizobium</taxon>
    </lineage>
</organism>
<sequence>MSLISGPALAQQSGASDSGTIDLEAVTVTAGKRAQELEKVDGAVSARSGEELQQAGVTTVADLEKVFPGLVIRTRGNRAYANITVRGMSSPDFYNPTVQVYVDGVPQQPSAFTQPLLDVERVEFLRGPQGTLYGRNAYGGVINIITRKAETGRLAVTLNGANLEAGGELVGTVPLVPHSTWLDVGVKAERAFGSISDVSTGANNVDTATDMIGRVALRYAPQGGIFDGSLVVSREHTRSREEIYLLDSKINNREYYSATQGPVPLLDRTVTTIAATGNWQLGDVKVTSVTSYQDVDMTRDIAAGPGLLMSFPETDRAISQELRAAYDAGGPLAIVGGLFYQNDRFTRNAQGYAGFYGDSDNVVKTDSYAAFGEATWHITDRLDLTGGLRLSYDETSIDFTRYGSNYFGYYAGSFSNSADFTGTTPKISLGYQLTDTTRVYGLISKGYKPGGFNHAVTYPDDANAYDPETAWNYEVGVRTATPDRRIELSTSLYYINSDNKQIYVGPVGFQVIRNVGKAESTGVEVEARWKATDRLSFGATATYGRSTFTDYVDPTTGTSYNGNTLPYAPNATANLMARYAFDQTLINGTIAAEGAVHYVSKTYFDEANTLSQPDYTTVDASLELAWNSGVSFKLFASNIFDETYRTYSYASGANVFSNVAQGRLVGIELRGAF</sequence>
<evidence type="ECO:0000313" key="15">
    <source>
        <dbReference type="EMBL" id="GGF70009.1"/>
    </source>
</evidence>
<dbReference type="Pfam" id="PF00593">
    <property type="entry name" value="TonB_dep_Rec_b-barrel"/>
    <property type="match status" value="1"/>
</dbReference>
<keyword evidence="9 11" id="KW-0472">Membrane</keyword>
<keyword evidence="16" id="KW-1185">Reference proteome</keyword>
<dbReference type="EMBL" id="BMCT01000004">
    <property type="protein sequence ID" value="GGF70009.1"/>
    <property type="molecule type" value="Genomic_DNA"/>
</dbReference>
<evidence type="ECO:0000259" key="14">
    <source>
        <dbReference type="Pfam" id="PF07715"/>
    </source>
</evidence>
<keyword evidence="10 11" id="KW-0998">Cell outer membrane</keyword>
<evidence type="ECO:0000256" key="1">
    <source>
        <dbReference type="ARBA" id="ARBA00004571"/>
    </source>
</evidence>
<dbReference type="AlphaFoldDB" id="A0A917C3E0"/>
<dbReference type="Gene3D" id="2.40.170.20">
    <property type="entry name" value="TonB-dependent receptor, beta-barrel domain"/>
    <property type="match status" value="1"/>
</dbReference>
<dbReference type="GO" id="GO:0006826">
    <property type="term" value="P:iron ion transport"/>
    <property type="evidence" value="ECO:0007669"/>
    <property type="project" value="UniProtKB-KW"/>
</dbReference>
<dbReference type="Pfam" id="PF07715">
    <property type="entry name" value="Plug"/>
    <property type="match status" value="1"/>
</dbReference>
<dbReference type="InterPro" id="IPR039426">
    <property type="entry name" value="TonB-dep_rcpt-like"/>
</dbReference>
<keyword evidence="15" id="KW-0675">Receptor</keyword>
<dbReference type="PANTHER" id="PTHR32552:SF81">
    <property type="entry name" value="TONB-DEPENDENT OUTER MEMBRANE RECEPTOR"/>
    <property type="match status" value="1"/>
</dbReference>
<accession>A0A917C3E0</accession>